<accession>A0ABU9W3S1</accession>
<evidence type="ECO:0000256" key="3">
    <source>
        <dbReference type="ARBA" id="ARBA00021315"/>
    </source>
</evidence>
<evidence type="ECO:0000256" key="2">
    <source>
        <dbReference type="ARBA" id="ARBA00009441"/>
    </source>
</evidence>
<gene>
    <name evidence="12" type="primary">recN</name>
    <name evidence="12" type="ORF">WJX64_08835</name>
</gene>
<protein>
    <recommendedName>
        <fullName evidence="3 9">DNA repair protein RecN</fullName>
    </recommendedName>
    <alternativeName>
        <fullName evidence="8 9">Recombination protein N</fullName>
    </alternativeName>
</protein>
<evidence type="ECO:0000256" key="9">
    <source>
        <dbReference type="PIRNR" id="PIRNR003128"/>
    </source>
</evidence>
<evidence type="ECO:0000256" key="8">
    <source>
        <dbReference type="ARBA" id="ARBA00033408"/>
    </source>
</evidence>
<sequence>MIEELGIRDLGVIADATLPLGPGFTAVTGETGAGKTMVVTALGLLLGARSDAGAVRAGQREARVDGRWIVPEDGPVAERVRDAGGDLDGPELLIGRSVSSEGRSRAVVGGRAAPVGVLGDLADELVVVHGQSDQIRLRSGAAQRAALDRFAGAGLATALEEYTEVFARWRANVEALETLQNDRDRRAREAEALRIDLAEIEEADPQPGEDVELGERAERLGNLEELRLAAAGARERVSAEESDDVVDAVGAVDSARRQLERVVEHDAGLAPILESLTNVSFLVADIAAELSSYLAGLDADGARELEIVQERRAVLAGLVRKHGADLDAVLRFATEGGIRLLDIDEDDDRIVALTDAIAADAAAVEQLATRISGIRTDAAGRLAASVTDELSALAMPDATLVVEVEQREEFTASGRDAVSILLTPHNGAEPRPLARGASGGELSRVMLAIEVVIAATDPVPTFVFDEVDAGVGGAAAIEIGRRLARLAESSQVIVVTHLAQVAAFATNHLRVAKDSSGAVTASSVEKLSGEGRIAEMARLLSGLADSASGLAHARELVELAGTGEVSKRDGRVEARGGH</sequence>
<dbReference type="PANTHER" id="PTHR11059">
    <property type="entry name" value="DNA REPAIR PROTEIN RECN"/>
    <property type="match status" value="1"/>
</dbReference>
<dbReference type="InterPro" id="IPR004604">
    <property type="entry name" value="DNA_recomb/repair_RecN"/>
</dbReference>
<keyword evidence="5 9" id="KW-0227">DNA damage</keyword>
<keyword evidence="13" id="KW-1185">Reference proteome</keyword>
<dbReference type="PIRSF" id="PIRSF003128">
    <property type="entry name" value="RecN"/>
    <property type="match status" value="1"/>
</dbReference>
<dbReference type="Proteomes" id="UP001425155">
    <property type="component" value="Unassembled WGS sequence"/>
</dbReference>
<dbReference type="Pfam" id="PF02463">
    <property type="entry name" value="SMC_N"/>
    <property type="match status" value="1"/>
</dbReference>
<dbReference type="InterPro" id="IPR027417">
    <property type="entry name" value="P-loop_NTPase"/>
</dbReference>
<organism evidence="12 13">
    <name type="scientific">Leifsonia stereocauli</name>
    <dbReference type="NCBI Taxonomy" id="3134136"/>
    <lineage>
        <taxon>Bacteria</taxon>
        <taxon>Bacillati</taxon>
        <taxon>Actinomycetota</taxon>
        <taxon>Actinomycetes</taxon>
        <taxon>Micrococcales</taxon>
        <taxon>Microbacteriaceae</taxon>
        <taxon>Leifsonia</taxon>
    </lineage>
</organism>
<evidence type="ECO:0000313" key="12">
    <source>
        <dbReference type="EMBL" id="MEN1946650.1"/>
    </source>
</evidence>
<evidence type="ECO:0000259" key="11">
    <source>
        <dbReference type="Pfam" id="PF02463"/>
    </source>
</evidence>
<feature type="coiled-coil region" evidence="10">
    <location>
        <begin position="159"/>
        <end position="243"/>
    </location>
</feature>
<keyword evidence="4" id="KW-0547">Nucleotide-binding</keyword>
<evidence type="ECO:0000256" key="7">
    <source>
        <dbReference type="ARBA" id="ARBA00023204"/>
    </source>
</evidence>
<dbReference type="PANTHER" id="PTHR11059:SF0">
    <property type="entry name" value="DNA REPAIR PROTEIN RECN"/>
    <property type="match status" value="1"/>
</dbReference>
<evidence type="ECO:0000256" key="1">
    <source>
        <dbReference type="ARBA" id="ARBA00003618"/>
    </source>
</evidence>
<reference evidence="12 13" key="1">
    <citation type="submission" date="2024-03" db="EMBL/GenBank/DDBJ databases">
        <title>YIM 134122 draft genome.</title>
        <authorList>
            <person name="Zuo S."/>
            <person name="Xiong L."/>
        </authorList>
    </citation>
    <scope>NUCLEOTIDE SEQUENCE [LARGE SCALE GENOMIC DNA]</scope>
    <source>
        <strain evidence="12 13">YIM 134122</strain>
    </source>
</reference>
<dbReference type="SUPFAM" id="SSF52540">
    <property type="entry name" value="P-loop containing nucleoside triphosphate hydrolases"/>
    <property type="match status" value="1"/>
</dbReference>
<feature type="domain" description="RecF/RecN/SMC N-terminal" evidence="11">
    <location>
        <begin position="9"/>
        <end position="516"/>
    </location>
</feature>
<comment type="function">
    <text evidence="1 9">May be involved in recombinational repair of damaged DNA.</text>
</comment>
<dbReference type="InterPro" id="IPR003395">
    <property type="entry name" value="RecF/RecN/SMC_N"/>
</dbReference>
<name>A0ABU9W3S1_9MICO</name>
<dbReference type="NCBIfam" id="TIGR00634">
    <property type="entry name" value="recN"/>
    <property type="match status" value="1"/>
</dbReference>
<evidence type="ECO:0000256" key="4">
    <source>
        <dbReference type="ARBA" id="ARBA00022741"/>
    </source>
</evidence>
<dbReference type="Gene3D" id="3.40.50.300">
    <property type="entry name" value="P-loop containing nucleotide triphosphate hydrolases"/>
    <property type="match status" value="2"/>
</dbReference>
<comment type="similarity">
    <text evidence="2 9">Belongs to the RecN family.</text>
</comment>
<proteinExistence type="inferred from homology"/>
<comment type="caution">
    <text evidence="12">The sequence shown here is derived from an EMBL/GenBank/DDBJ whole genome shotgun (WGS) entry which is preliminary data.</text>
</comment>
<dbReference type="EMBL" id="JBCLVG010000001">
    <property type="protein sequence ID" value="MEN1946650.1"/>
    <property type="molecule type" value="Genomic_DNA"/>
</dbReference>
<dbReference type="CDD" id="cd03241">
    <property type="entry name" value="ABC_RecN"/>
    <property type="match status" value="1"/>
</dbReference>
<evidence type="ECO:0000256" key="5">
    <source>
        <dbReference type="ARBA" id="ARBA00022763"/>
    </source>
</evidence>
<evidence type="ECO:0000256" key="6">
    <source>
        <dbReference type="ARBA" id="ARBA00022840"/>
    </source>
</evidence>
<evidence type="ECO:0000313" key="13">
    <source>
        <dbReference type="Proteomes" id="UP001425155"/>
    </source>
</evidence>
<keyword evidence="6" id="KW-0067">ATP-binding</keyword>
<keyword evidence="10" id="KW-0175">Coiled coil</keyword>
<evidence type="ECO:0000256" key="10">
    <source>
        <dbReference type="SAM" id="Coils"/>
    </source>
</evidence>
<keyword evidence="7 9" id="KW-0234">DNA repair</keyword>
<dbReference type="RefSeq" id="WP_342113072.1">
    <property type="nucleotide sequence ID" value="NZ_JBCAUN010000001.1"/>
</dbReference>